<evidence type="ECO:0000313" key="1">
    <source>
        <dbReference type="EMBL" id="NJQ00858.1"/>
    </source>
</evidence>
<name>A0ABX1BX43_9ACTN</name>
<evidence type="ECO:0008006" key="3">
    <source>
        <dbReference type="Google" id="ProtNLM"/>
    </source>
</evidence>
<comment type="caution">
    <text evidence="1">The sequence shown here is derived from an EMBL/GenBank/DDBJ whole genome shotgun (WGS) entry which is preliminary data.</text>
</comment>
<organism evidence="1 2">
    <name type="scientific">Streptomyces zingiberis</name>
    <dbReference type="NCBI Taxonomy" id="2053010"/>
    <lineage>
        <taxon>Bacteria</taxon>
        <taxon>Bacillati</taxon>
        <taxon>Actinomycetota</taxon>
        <taxon>Actinomycetes</taxon>
        <taxon>Kitasatosporales</taxon>
        <taxon>Streptomycetaceae</taxon>
        <taxon>Streptomyces</taxon>
    </lineage>
</organism>
<evidence type="ECO:0000313" key="2">
    <source>
        <dbReference type="Proteomes" id="UP000695264"/>
    </source>
</evidence>
<reference evidence="1 2" key="1">
    <citation type="submission" date="2020-03" db="EMBL/GenBank/DDBJ databases">
        <title>WGS of actinomycetes isolated from Thailand.</title>
        <authorList>
            <person name="Thawai C."/>
        </authorList>
    </citation>
    <scope>NUCLEOTIDE SEQUENCE [LARGE SCALE GENOMIC DNA]</scope>
    <source>
        <strain evidence="1 2">PLAI 1-29</strain>
    </source>
</reference>
<gene>
    <name evidence="1" type="ORF">HCK00_10015</name>
</gene>
<keyword evidence="2" id="KW-1185">Reference proteome</keyword>
<dbReference type="RefSeq" id="WP_168101468.1">
    <property type="nucleotide sequence ID" value="NZ_JAATEN010000006.1"/>
</dbReference>
<sequence length="644" mass="71424">MADARGPVNTGPGDQYNNITQLFHDSRGRTPRAVDLEEVTRLRRRFVYPPGFAAAREILHGRRTVILDGPPGSGRNAAARVLLREIGGPGRHLHELLPDDPRNGADRLDREAVGDSDLLLLDLSDGDEQLWRDVRPELSALRETVRQRGAHLVIVLPHHRSGPVTGEPREYLAEIRPPLAGRVLQSHLRSAEVPAEETVASAPAVNAFLSRSRPMAEVAAFASLVVRARSAAPGAGYPQWCEKARAAMDQWLRDVADKVETLRRGPQRALLLATAMLHGAPADTVHQATLNLLSTTGYPRDDQHLLERADLAERLKEVGAETAGDGRVIFGKVNYEAAVRRHFWDHIPELREHLRDWTGTTVERVALTEDDQDRLVRRFSAECLRTGHTSLLRDLVFQCSSSTVHTGRLRAAAQALEQGLNNQRHARYFRQEILEWARRSLPAGLARVLVGVCAEVMAVRHPDQAVVRLHHLARRERHVAEAREALLRLLGRDRSLVRLMLKRLAGPLMRNDWPADAMLFLRLTDPAAPGARESRLDALFAEPGVRKAVVSGWGAVFRHLPQHRWEEHVRRWYTAASTDAERAGPLLTLLVDGAGGNGETLARLYGVARRWAREPVAGPPATARDSLAGGLLRKINDAQGLRAA</sequence>
<proteinExistence type="predicted"/>
<dbReference type="Proteomes" id="UP000695264">
    <property type="component" value="Unassembled WGS sequence"/>
</dbReference>
<dbReference type="EMBL" id="JAATEN010000006">
    <property type="protein sequence ID" value="NJQ00858.1"/>
    <property type="molecule type" value="Genomic_DNA"/>
</dbReference>
<protein>
    <recommendedName>
        <fullName evidence="3">ATP-binding protein</fullName>
    </recommendedName>
</protein>
<accession>A0ABX1BX43</accession>